<dbReference type="SUPFAM" id="SSF110296">
    <property type="entry name" value="Oligoxyloglucan reducing end-specific cellobiohydrolase"/>
    <property type="match status" value="2"/>
</dbReference>
<reference evidence="4" key="1">
    <citation type="submission" date="2017-09" db="EMBL/GenBank/DDBJ databases">
        <title>Depth-based differentiation of microbial function through sediment-hosted aquifers and enrichment of novel symbionts in the deep terrestrial subsurface.</title>
        <authorList>
            <person name="Probst A.J."/>
            <person name="Ladd B."/>
            <person name="Jarett J.K."/>
            <person name="Geller-Mcgrath D.E."/>
            <person name="Sieber C.M.K."/>
            <person name="Emerson J.B."/>
            <person name="Anantharaman K."/>
            <person name="Thomas B.C."/>
            <person name="Malmstrom R."/>
            <person name="Stieglmeier M."/>
            <person name="Klingl A."/>
            <person name="Woyke T."/>
            <person name="Ryan C.M."/>
            <person name="Banfield J.F."/>
        </authorList>
    </citation>
    <scope>NUCLEOTIDE SEQUENCE [LARGE SCALE GENOMIC DNA]</scope>
</reference>
<comment type="caution">
    <text evidence="3">The sequence shown here is derived from an EMBL/GenBank/DDBJ whole genome shotgun (WGS) entry which is preliminary data.</text>
</comment>
<protein>
    <recommendedName>
        <fullName evidence="2">Photosynthesis system II assembly factor Ycf48/Hcf136-like domain-containing protein</fullName>
    </recommendedName>
</protein>
<gene>
    <name evidence="3" type="ORF">CO057_03035</name>
</gene>
<dbReference type="PANTHER" id="PTHR43739">
    <property type="entry name" value="XYLOGLUCANASE (EUROFUNG)"/>
    <property type="match status" value="1"/>
</dbReference>
<feature type="domain" description="Photosynthesis system II assembly factor Ycf48/Hcf136-like" evidence="2">
    <location>
        <begin position="30"/>
        <end position="192"/>
    </location>
</feature>
<dbReference type="InterPro" id="IPR028203">
    <property type="entry name" value="PSII_CF48-like_dom"/>
</dbReference>
<feature type="chain" id="PRO_5014689275" description="Photosynthesis system II assembly factor Ycf48/Hcf136-like domain-containing protein" evidence="1">
    <location>
        <begin position="20"/>
        <end position="354"/>
    </location>
</feature>
<evidence type="ECO:0000313" key="3">
    <source>
        <dbReference type="EMBL" id="PJC24387.1"/>
    </source>
</evidence>
<feature type="signal peptide" evidence="1">
    <location>
        <begin position="1"/>
        <end position="19"/>
    </location>
</feature>
<dbReference type="Proteomes" id="UP000230251">
    <property type="component" value="Unassembled WGS sequence"/>
</dbReference>
<evidence type="ECO:0000313" key="4">
    <source>
        <dbReference type="Proteomes" id="UP000230251"/>
    </source>
</evidence>
<evidence type="ECO:0000259" key="2">
    <source>
        <dbReference type="Pfam" id="PF14870"/>
    </source>
</evidence>
<dbReference type="PROSITE" id="PS51257">
    <property type="entry name" value="PROKAR_LIPOPROTEIN"/>
    <property type="match status" value="1"/>
</dbReference>
<dbReference type="AlphaFoldDB" id="A0A2M8EP00"/>
<sequence>MKNTISILSLVTLMATTGAGCISFSSDNAAGSDGAIWKTEDVGASWTQLDTLPQASGVTSIGGVNVSDLEIDPSDPKTYYLATYANGLFYTYTAGNTWDRPSDSSLRSGTVLQIEVDPKDVCTIYVLTPSYVMKSTDCARNFESMYQIDQTDETLTAMVLDWYDTSTLWVGDTLGTLIKTTDGGKTWATNQRFGKDITDLMISNRDSRIMMVATSSKGMYRTQDAGASWVEYQDVLKKEFRDSDDVYGFTQTADGTSVIMNTKYGLLRSEDNGETWLDIPLITEARDVRIYAIAYDPESSLNIYYATATTFYSTSTAGSSWMTEDLPSTRTPTEIVVHPEDGTVVYAGFASFEE</sequence>
<dbReference type="InterPro" id="IPR052025">
    <property type="entry name" value="Xyloglucanase_GH74"/>
</dbReference>
<dbReference type="Pfam" id="PF14870">
    <property type="entry name" value="PSII_BNR"/>
    <property type="match status" value="1"/>
</dbReference>
<name>A0A2M8EP00_9BACT</name>
<dbReference type="Gene3D" id="2.130.10.10">
    <property type="entry name" value="YVTN repeat-like/Quinoprotein amine dehydrogenase"/>
    <property type="match status" value="3"/>
</dbReference>
<dbReference type="GO" id="GO:0010411">
    <property type="term" value="P:xyloglucan metabolic process"/>
    <property type="evidence" value="ECO:0007669"/>
    <property type="project" value="TreeGrafter"/>
</dbReference>
<dbReference type="EMBL" id="PFSI01000046">
    <property type="protein sequence ID" value="PJC24387.1"/>
    <property type="molecule type" value="Genomic_DNA"/>
</dbReference>
<proteinExistence type="predicted"/>
<evidence type="ECO:0000256" key="1">
    <source>
        <dbReference type="SAM" id="SignalP"/>
    </source>
</evidence>
<organism evidence="3 4">
    <name type="scientific">Candidatus Uhrbacteria bacterium CG_4_9_14_0_2_um_filter_41_50</name>
    <dbReference type="NCBI Taxonomy" id="1975031"/>
    <lineage>
        <taxon>Bacteria</taxon>
        <taxon>Candidatus Uhriibacteriota</taxon>
    </lineage>
</organism>
<keyword evidence="1" id="KW-0732">Signal</keyword>
<dbReference type="PANTHER" id="PTHR43739:SF5">
    <property type="entry name" value="EXO-ALPHA-SIALIDASE"/>
    <property type="match status" value="1"/>
</dbReference>
<dbReference type="InterPro" id="IPR015943">
    <property type="entry name" value="WD40/YVTN_repeat-like_dom_sf"/>
</dbReference>
<accession>A0A2M8EP00</accession>